<gene>
    <name evidence="2" type="ORF">AVDCRST_MAG05-2200</name>
</gene>
<dbReference type="Gene3D" id="3.40.30.10">
    <property type="entry name" value="Glutaredoxin"/>
    <property type="match status" value="1"/>
</dbReference>
<dbReference type="EMBL" id="CADCVM010000231">
    <property type="protein sequence ID" value="CAA9497035.1"/>
    <property type="molecule type" value="Genomic_DNA"/>
</dbReference>
<sequence length="47" mass="5549">MDATSAGLRTGQQMENFELPDEESRPFELYERLRQGPLVLVFYRGDW</sequence>
<evidence type="ECO:0000313" key="2">
    <source>
        <dbReference type="EMBL" id="CAA9497035.1"/>
    </source>
</evidence>
<name>A0A6J4SIR6_9ACTN</name>
<protein>
    <submittedName>
        <fullName evidence="2">Uncharacterized protein</fullName>
    </submittedName>
</protein>
<proteinExistence type="predicted"/>
<accession>A0A6J4SIR6</accession>
<feature type="region of interest" description="Disordered" evidence="1">
    <location>
        <begin position="1"/>
        <end position="21"/>
    </location>
</feature>
<evidence type="ECO:0000256" key="1">
    <source>
        <dbReference type="SAM" id="MobiDB-lite"/>
    </source>
</evidence>
<reference evidence="2" key="1">
    <citation type="submission" date="2020-02" db="EMBL/GenBank/DDBJ databases">
        <authorList>
            <person name="Meier V. D."/>
        </authorList>
    </citation>
    <scope>NUCLEOTIDE SEQUENCE</scope>
    <source>
        <strain evidence="2">AVDCRST_MAG05</strain>
    </source>
</reference>
<dbReference type="SUPFAM" id="SSF52833">
    <property type="entry name" value="Thioredoxin-like"/>
    <property type="match status" value="1"/>
</dbReference>
<dbReference type="InterPro" id="IPR036249">
    <property type="entry name" value="Thioredoxin-like_sf"/>
</dbReference>
<dbReference type="AlphaFoldDB" id="A0A6J4SIR6"/>
<organism evidence="2">
    <name type="scientific">uncultured Rubrobacteraceae bacterium</name>
    <dbReference type="NCBI Taxonomy" id="349277"/>
    <lineage>
        <taxon>Bacteria</taxon>
        <taxon>Bacillati</taxon>
        <taxon>Actinomycetota</taxon>
        <taxon>Rubrobacteria</taxon>
        <taxon>Rubrobacterales</taxon>
        <taxon>Rubrobacteraceae</taxon>
        <taxon>environmental samples</taxon>
    </lineage>
</organism>